<organism evidence="1 2">
    <name type="scientific">Acanthochromis polyacanthus</name>
    <name type="common">spiny chromis</name>
    <dbReference type="NCBI Taxonomy" id="80966"/>
    <lineage>
        <taxon>Eukaryota</taxon>
        <taxon>Metazoa</taxon>
        <taxon>Chordata</taxon>
        <taxon>Craniata</taxon>
        <taxon>Vertebrata</taxon>
        <taxon>Euteleostomi</taxon>
        <taxon>Actinopterygii</taxon>
        <taxon>Neopterygii</taxon>
        <taxon>Teleostei</taxon>
        <taxon>Neoteleostei</taxon>
        <taxon>Acanthomorphata</taxon>
        <taxon>Ovalentaria</taxon>
        <taxon>Pomacentridae</taxon>
        <taxon>Acanthochromis</taxon>
    </lineage>
</organism>
<protein>
    <submittedName>
        <fullName evidence="1">Uncharacterized protein</fullName>
    </submittedName>
</protein>
<evidence type="ECO:0000313" key="1">
    <source>
        <dbReference type="Ensembl" id="ENSAPOP00000005157.1"/>
    </source>
</evidence>
<keyword evidence="2" id="KW-1185">Reference proteome</keyword>
<reference evidence="1" key="2">
    <citation type="submission" date="2025-09" db="UniProtKB">
        <authorList>
            <consortium name="Ensembl"/>
        </authorList>
    </citation>
    <scope>IDENTIFICATION</scope>
</reference>
<accession>A0A3Q1ENW5</accession>
<dbReference type="Ensembl" id="ENSAPOT00000008829.1">
    <property type="protein sequence ID" value="ENSAPOP00000005157.1"/>
    <property type="gene ID" value="ENSAPOG00000006817.1"/>
</dbReference>
<dbReference type="InParanoid" id="A0A3Q1ENW5"/>
<name>A0A3Q1ENW5_9TELE</name>
<dbReference type="Proteomes" id="UP000257200">
    <property type="component" value="Unplaced"/>
</dbReference>
<proteinExistence type="predicted"/>
<evidence type="ECO:0000313" key="2">
    <source>
        <dbReference type="Proteomes" id="UP000257200"/>
    </source>
</evidence>
<dbReference type="AlphaFoldDB" id="A0A3Q1ENW5"/>
<sequence>MKDCDLLENFELLKDSDLLKDSLLCDLLKDPHLLTLKDSYLPMDSDLLKDLKLLKDPLPLENSDQLKNTDLMKNLDRLENSDLLKDSDLLEDVSCMGTKISWISCLQGKSLLLSPSLDPSSWKVLLLLWRAELGSAGVLNNTEMSVSLSKTKSWVDCIRRWKSWFWSGYTWLWGPLLV</sequence>
<reference evidence="1" key="1">
    <citation type="submission" date="2025-08" db="UniProtKB">
        <authorList>
            <consortium name="Ensembl"/>
        </authorList>
    </citation>
    <scope>IDENTIFICATION</scope>
</reference>